<dbReference type="EMBL" id="CABM01000036">
    <property type="protein sequence ID" value="CBH96886.1"/>
    <property type="molecule type" value="Genomic_DNA"/>
</dbReference>
<dbReference type="InterPro" id="IPR024474">
    <property type="entry name" value="Znf_dom_IS66"/>
</dbReference>
<proteinExistence type="predicted"/>
<dbReference type="Pfam" id="PF13005">
    <property type="entry name" value="zf-IS66"/>
    <property type="match status" value="1"/>
</dbReference>
<reference evidence="2" key="1">
    <citation type="submission" date="2009-10" db="EMBL/GenBank/DDBJ databases">
        <title>Diversity of trophic interactions inside an arsenic-rich microbial ecosystem.</title>
        <authorList>
            <person name="Bertin P.N."/>
            <person name="Heinrich-Salmeron A."/>
            <person name="Pelletier E."/>
            <person name="Goulhen-Chollet F."/>
            <person name="Arsene-Ploetze F."/>
            <person name="Gallien S."/>
            <person name="Calteau A."/>
            <person name="Vallenet D."/>
            <person name="Casiot C."/>
            <person name="Chane-Woon-Ming B."/>
            <person name="Giloteaux L."/>
            <person name="Barakat M."/>
            <person name="Bonnefoy V."/>
            <person name="Bruneel O."/>
            <person name="Chandler M."/>
            <person name="Cleiss J."/>
            <person name="Duran R."/>
            <person name="Elbaz-Poulichet F."/>
            <person name="Fonknechten N."/>
            <person name="Lauga B."/>
            <person name="Mornico D."/>
            <person name="Ortet P."/>
            <person name="Schaeffer C."/>
            <person name="Siguier P."/>
            <person name="Alexander Thil Smith A."/>
            <person name="Van Dorsselaer A."/>
            <person name="Weissenbach J."/>
            <person name="Medigue C."/>
            <person name="Le Paslier D."/>
        </authorList>
    </citation>
    <scope>NUCLEOTIDE SEQUENCE</scope>
</reference>
<sequence>MHTPAPAAARAASSDRTSLRVDSGLCAAGHALTRIGEEISEQLDREPTRFFVHRHICSKYAGAHCPGRQQSCCAYDADRIGQALRRRSLGISQRRVDKAAHLVQQPSGRIAAAQLGENHHPCSQYLTFSSGVKMMFAWRMLPKCAWMPGKVPAFAGSQVMAPRATRAPEERMVQQPCCPVFGVNRSSSGWRYRQRLPC</sequence>
<evidence type="ECO:0000259" key="1">
    <source>
        <dbReference type="Pfam" id="PF13005"/>
    </source>
</evidence>
<dbReference type="AlphaFoldDB" id="E6PPN2"/>
<protein>
    <recommendedName>
        <fullName evidence="1">Transposase IS66 zinc-finger binding domain-containing protein</fullName>
    </recommendedName>
</protein>
<organism evidence="2">
    <name type="scientific">mine drainage metagenome</name>
    <dbReference type="NCBI Taxonomy" id="410659"/>
    <lineage>
        <taxon>unclassified sequences</taxon>
        <taxon>metagenomes</taxon>
        <taxon>ecological metagenomes</taxon>
    </lineage>
</organism>
<feature type="domain" description="Transposase IS66 zinc-finger binding" evidence="1">
    <location>
        <begin position="26"/>
        <end position="65"/>
    </location>
</feature>
<evidence type="ECO:0000313" key="2">
    <source>
        <dbReference type="EMBL" id="CBH96886.1"/>
    </source>
</evidence>
<name>E6PPN2_9ZZZZ</name>
<accession>E6PPN2</accession>
<gene>
    <name evidence="2" type="ORF">CARN2_1516</name>
</gene>
<comment type="caution">
    <text evidence="2">The sequence shown here is derived from an EMBL/GenBank/DDBJ whole genome shotgun (WGS) entry which is preliminary data.</text>
</comment>